<protein>
    <submittedName>
        <fullName evidence="1 3">Uncharacterized protein</fullName>
    </submittedName>
</protein>
<reference evidence="1 4" key="1">
    <citation type="journal article" date="2011" name="Nature">
        <title>The Medicago genome provides insight into the evolution of rhizobial symbioses.</title>
        <authorList>
            <person name="Young N.D."/>
            <person name="Debelle F."/>
            <person name="Oldroyd G.E."/>
            <person name="Geurts R."/>
            <person name="Cannon S.B."/>
            <person name="Udvardi M.K."/>
            <person name="Benedito V.A."/>
            <person name="Mayer K.F."/>
            <person name="Gouzy J."/>
            <person name="Schoof H."/>
            <person name="Van de Peer Y."/>
            <person name="Proost S."/>
            <person name="Cook D.R."/>
            <person name="Meyers B.C."/>
            <person name="Spannagl M."/>
            <person name="Cheung F."/>
            <person name="De Mita S."/>
            <person name="Krishnakumar V."/>
            <person name="Gundlach H."/>
            <person name="Zhou S."/>
            <person name="Mudge J."/>
            <person name="Bharti A.K."/>
            <person name="Murray J.D."/>
            <person name="Naoumkina M.A."/>
            <person name="Rosen B."/>
            <person name="Silverstein K.A."/>
            <person name="Tang H."/>
            <person name="Rombauts S."/>
            <person name="Zhao P.X."/>
            <person name="Zhou P."/>
            <person name="Barbe V."/>
            <person name="Bardou P."/>
            <person name="Bechner M."/>
            <person name="Bellec A."/>
            <person name="Berger A."/>
            <person name="Berges H."/>
            <person name="Bidwell S."/>
            <person name="Bisseling T."/>
            <person name="Choisne N."/>
            <person name="Couloux A."/>
            <person name="Denny R."/>
            <person name="Deshpande S."/>
            <person name="Dai X."/>
            <person name="Doyle J.J."/>
            <person name="Dudez A.M."/>
            <person name="Farmer A.D."/>
            <person name="Fouteau S."/>
            <person name="Franken C."/>
            <person name="Gibelin C."/>
            <person name="Gish J."/>
            <person name="Goldstein S."/>
            <person name="Gonzalez A.J."/>
            <person name="Green P.J."/>
            <person name="Hallab A."/>
            <person name="Hartog M."/>
            <person name="Hua A."/>
            <person name="Humphray S.J."/>
            <person name="Jeong D.H."/>
            <person name="Jing Y."/>
            <person name="Jocker A."/>
            <person name="Kenton S.M."/>
            <person name="Kim D.J."/>
            <person name="Klee K."/>
            <person name="Lai H."/>
            <person name="Lang C."/>
            <person name="Lin S."/>
            <person name="Macmil S.L."/>
            <person name="Magdelenat G."/>
            <person name="Matthews L."/>
            <person name="McCorrison J."/>
            <person name="Monaghan E.L."/>
            <person name="Mun J.H."/>
            <person name="Najar F.Z."/>
            <person name="Nicholson C."/>
            <person name="Noirot C."/>
            <person name="O'Bleness M."/>
            <person name="Paule C.R."/>
            <person name="Poulain J."/>
            <person name="Prion F."/>
            <person name="Qin B."/>
            <person name="Qu C."/>
            <person name="Retzel E.F."/>
            <person name="Riddle C."/>
            <person name="Sallet E."/>
            <person name="Samain S."/>
            <person name="Samson N."/>
            <person name="Sanders I."/>
            <person name="Saurat O."/>
            <person name="Scarpelli C."/>
            <person name="Schiex T."/>
            <person name="Segurens B."/>
            <person name="Severin A.J."/>
            <person name="Sherrier D.J."/>
            <person name="Shi R."/>
            <person name="Sims S."/>
            <person name="Singer S.R."/>
            <person name="Sinharoy S."/>
            <person name="Sterck L."/>
            <person name="Viollet A."/>
            <person name="Wang B.B."/>
            <person name="Wang K."/>
            <person name="Wang M."/>
            <person name="Wang X."/>
            <person name="Warfsmann J."/>
            <person name="Weissenbach J."/>
            <person name="White D.D."/>
            <person name="White J.D."/>
            <person name="Wiley G.B."/>
            <person name="Wincker P."/>
            <person name="Xing Y."/>
            <person name="Yang L."/>
            <person name="Yao Z."/>
            <person name="Ying F."/>
            <person name="Zhai J."/>
            <person name="Zhou L."/>
            <person name="Zuber A."/>
            <person name="Denarie J."/>
            <person name="Dixon R.A."/>
            <person name="May G.D."/>
            <person name="Schwartz D.C."/>
            <person name="Rogers J."/>
            <person name="Quetier F."/>
            <person name="Town C.D."/>
            <person name="Roe B.A."/>
        </authorList>
    </citation>
    <scope>NUCLEOTIDE SEQUENCE [LARGE SCALE GENOMIC DNA]</scope>
    <source>
        <strain evidence="1">A17</strain>
        <strain evidence="3 4">cv. Jemalong A17</strain>
    </source>
</reference>
<reference evidence="2" key="5">
    <citation type="journal article" date="2018" name="Nat. Plants">
        <title>Whole-genome landscape of Medicago truncatula symbiotic genes.</title>
        <authorList>
            <person name="Pecrix Y."/>
            <person name="Gamas P."/>
            <person name="Carrere S."/>
        </authorList>
    </citation>
    <scope>NUCLEOTIDE SEQUENCE</scope>
    <source>
        <tissue evidence="2">Leaves</tissue>
    </source>
</reference>
<evidence type="ECO:0000313" key="4">
    <source>
        <dbReference type="Proteomes" id="UP000002051"/>
    </source>
</evidence>
<organism evidence="1 4">
    <name type="scientific">Medicago truncatula</name>
    <name type="common">Barrel medic</name>
    <name type="synonym">Medicago tribuloides</name>
    <dbReference type="NCBI Taxonomy" id="3880"/>
    <lineage>
        <taxon>Eukaryota</taxon>
        <taxon>Viridiplantae</taxon>
        <taxon>Streptophyta</taxon>
        <taxon>Embryophyta</taxon>
        <taxon>Tracheophyta</taxon>
        <taxon>Spermatophyta</taxon>
        <taxon>Magnoliopsida</taxon>
        <taxon>eudicotyledons</taxon>
        <taxon>Gunneridae</taxon>
        <taxon>Pentapetalae</taxon>
        <taxon>rosids</taxon>
        <taxon>fabids</taxon>
        <taxon>Fabales</taxon>
        <taxon>Fabaceae</taxon>
        <taxon>Papilionoideae</taxon>
        <taxon>50 kb inversion clade</taxon>
        <taxon>NPAAA clade</taxon>
        <taxon>Hologalegina</taxon>
        <taxon>IRL clade</taxon>
        <taxon>Trifolieae</taxon>
        <taxon>Medicago</taxon>
    </lineage>
</organism>
<gene>
    <name evidence="1" type="ordered locus">MTR_3g077360</name>
    <name evidence="2" type="ORF">MtrunA17_Chr3g0117221</name>
</gene>
<dbReference type="PaxDb" id="3880-AES71473"/>
<reference evidence="5" key="4">
    <citation type="journal article" date="2018" name="Nat. Plants">
        <title>Whole-genome landscape of Medicago truncatula symbiotic genes.</title>
        <authorList>
            <person name="Pecrix Y."/>
            <person name="Staton S.E."/>
            <person name="Sallet E."/>
            <person name="Lelandais-Briere C."/>
            <person name="Moreau S."/>
            <person name="Carrere S."/>
            <person name="Blein T."/>
            <person name="Jardinaud M.F."/>
            <person name="Latrasse D."/>
            <person name="Zouine M."/>
            <person name="Zahm M."/>
            <person name="Kreplak J."/>
            <person name="Mayjonade B."/>
            <person name="Satge C."/>
            <person name="Perez M."/>
            <person name="Cauet S."/>
            <person name="Marande W."/>
            <person name="Chantry-Darmon C."/>
            <person name="Lopez-Roques C."/>
            <person name="Bouchez O."/>
            <person name="Berard A."/>
            <person name="Debelle F."/>
            <person name="Munos S."/>
            <person name="Bendahmane A."/>
            <person name="Berges H."/>
            <person name="Niebel A."/>
            <person name="Buitink J."/>
            <person name="Frugier F."/>
            <person name="Benhamed M."/>
            <person name="Crespi M."/>
            <person name="Gouzy J."/>
            <person name="Gamas P."/>
        </authorList>
    </citation>
    <scope>NUCLEOTIDE SEQUENCE [LARGE SCALE GENOMIC DNA]</scope>
    <source>
        <strain evidence="5">cv. Jemalong A17</strain>
    </source>
</reference>
<dbReference type="Proteomes" id="UP000002051">
    <property type="component" value="Chromosome 3"/>
</dbReference>
<proteinExistence type="predicted"/>
<evidence type="ECO:0000313" key="2">
    <source>
        <dbReference type="EMBL" id="RHN68746.1"/>
    </source>
</evidence>
<dbReference type="Gramene" id="rna17135">
    <property type="protein sequence ID" value="RHN68746.1"/>
    <property type="gene ID" value="gene17135"/>
</dbReference>
<name>G7J4V5_MEDTR</name>
<dbReference type="EnsemblPlants" id="AES71473">
    <property type="protein sequence ID" value="AES71473"/>
    <property type="gene ID" value="MTR_3g077360"/>
</dbReference>
<reference evidence="1 4" key="2">
    <citation type="journal article" date="2014" name="BMC Genomics">
        <title>An improved genome release (version Mt4.0) for the model legume Medicago truncatula.</title>
        <authorList>
            <person name="Tang H."/>
            <person name="Krishnakumar V."/>
            <person name="Bidwell S."/>
            <person name="Rosen B."/>
            <person name="Chan A."/>
            <person name="Zhou S."/>
            <person name="Gentzbittel L."/>
            <person name="Childs K.L."/>
            <person name="Yandell M."/>
            <person name="Gundlach H."/>
            <person name="Mayer K.F."/>
            <person name="Schwartz D.C."/>
            <person name="Town C.D."/>
        </authorList>
    </citation>
    <scope>GENOME REANNOTATION</scope>
    <source>
        <strain evidence="3 4">cv. Jemalong A17</strain>
    </source>
</reference>
<dbReference type="EMBL" id="CM001219">
    <property type="protein sequence ID" value="AES71473.1"/>
    <property type="molecule type" value="Genomic_DNA"/>
</dbReference>
<dbReference type="EMBL" id="PSQE01000003">
    <property type="protein sequence ID" value="RHN68746.1"/>
    <property type="molecule type" value="Genomic_DNA"/>
</dbReference>
<evidence type="ECO:0000313" key="5">
    <source>
        <dbReference type="Proteomes" id="UP000265566"/>
    </source>
</evidence>
<dbReference type="HOGENOM" id="CLU_2964312_0_0_1"/>
<dbReference type="Proteomes" id="UP000265566">
    <property type="component" value="Chromosome 3"/>
</dbReference>
<evidence type="ECO:0000313" key="3">
    <source>
        <dbReference type="EnsemblPlants" id="AES71473"/>
    </source>
</evidence>
<sequence length="59" mass="7414">MIWRGRNARIFKNQFKHIAELVDEVKALSWCWALNRLRISSCLYYEWCWKPRECLLRRR</sequence>
<reference evidence="3" key="3">
    <citation type="submission" date="2015-04" db="UniProtKB">
        <authorList>
            <consortium name="EnsemblPlants"/>
        </authorList>
    </citation>
    <scope>IDENTIFICATION</scope>
    <source>
        <strain evidence="3">cv. Jemalong A17</strain>
    </source>
</reference>
<dbReference type="AlphaFoldDB" id="G7J4V5"/>
<keyword evidence="4" id="KW-1185">Reference proteome</keyword>
<accession>G7J4V5</accession>
<evidence type="ECO:0000313" key="1">
    <source>
        <dbReference type="EMBL" id="AES71473.1"/>
    </source>
</evidence>